<reference evidence="5 6" key="1">
    <citation type="submission" date="2017-09" db="EMBL/GenBank/DDBJ databases">
        <title>Depth-based differentiation of microbial function through sediment-hosted aquifers and enrichment of novel symbionts in the deep terrestrial subsurface.</title>
        <authorList>
            <person name="Probst A.J."/>
            <person name="Ladd B."/>
            <person name="Jarett J.K."/>
            <person name="Geller-Mcgrath D.E."/>
            <person name="Sieber C.M."/>
            <person name="Emerson J.B."/>
            <person name="Anantharaman K."/>
            <person name="Thomas B.C."/>
            <person name="Malmstrom R."/>
            <person name="Stieglmeier M."/>
            <person name="Klingl A."/>
            <person name="Woyke T."/>
            <person name="Ryan C.M."/>
            <person name="Banfield J.F."/>
        </authorList>
    </citation>
    <scope>NUCLEOTIDE SEQUENCE [LARGE SCALE GENOMIC DNA]</scope>
    <source>
        <strain evidence="5">CG11_big_fil_rev_8_21_14_0_20_44_10</strain>
    </source>
</reference>
<dbReference type="PROSITE" id="PS51084">
    <property type="entry name" value="HIT_2"/>
    <property type="match status" value="1"/>
</dbReference>
<dbReference type="InterPro" id="IPR001310">
    <property type="entry name" value="Histidine_triad_HIT"/>
</dbReference>
<dbReference type="CDD" id="cd01276">
    <property type="entry name" value="PKCI_related"/>
    <property type="match status" value="1"/>
</dbReference>
<protein>
    <submittedName>
        <fullName evidence="5">Histidine triad nucleotide-binding protein</fullName>
    </submittedName>
</protein>
<accession>A0A2H0KR41</accession>
<dbReference type="InterPro" id="IPR011146">
    <property type="entry name" value="HIT-like"/>
</dbReference>
<dbReference type="PRINTS" id="PR00332">
    <property type="entry name" value="HISTRIAD"/>
</dbReference>
<name>A0A2H0KR41_9BACT</name>
<dbReference type="InterPro" id="IPR019808">
    <property type="entry name" value="Histidine_triad_CS"/>
</dbReference>
<evidence type="ECO:0000256" key="3">
    <source>
        <dbReference type="PROSITE-ProRule" id="PRU00464"/>
    </source>
</evidence>
<gene>
    <name evidence="5" type="ORF">COV85_01065</name>
</gene>
<evidence type="ECO:0000256" key="2">
    <source>
        <dbReference type="PIRSR" id="PIRSR601310-3"/>
    </source>
</evidence>
<dbReference type="Pfam" id="PF11969">
    <property type="entry name" value="DcpS_C"/>
    <property type="match status" value="1"/>
</dbReference>
<sequence>MPDCIFCKIANKQISSEIVYEDERIFAFQDAHPIAPVHVLIIPKEHIPTIDDLEERHQDLAGKMILVAQKIARDLNISANGYKLLFRVKHHGGQEVDHIHLHLIGGALLAERIYPIKRSLRERPAHN</sequence>
<comment type="caution">
    <text evidence="5">The sequence shown here is derived from an EMBL/GenBank/DDBJ whole genome shotgun (WGS) entry which is preliminary data.</text>
</comment>
<evidence type="ECO:0000313" key="6">
    <source>
        <dbReference type="Proteomes" id="UP000231550"/>
    </source>
</evidence>
<dbReference type="SUPFAM" id="SSF54197">
    <property type="entry name" value="HIT-like"/>
    <property type="match status" value="1"/>
</dbReference>
<feature type="domain" description="HIT" evidence="4">
    <location>
        <begin position="5"/>
        <end position="114"/>
    </location>
</feature>
<dbReference type="PROSITE" id="PS00892">
    <property type="entry name" value="HIT_1"/>
    <property type="match status" value="1"/>
</dbReference>
<organism evidence="5 6">
    <name type="scientific">Candidatus Portnoybacteria bacterium CG11_big_fil_rev_8_21_14_0_20_44_10</name>
    <dbReference type="NCBI Taxonomy" id="1974818"/>
    <lineage>
        <taxon>Bacteria</taxon>
        <taxon>Candidatus Portnoyibacteriota</taxon>
    </lineage>
</organism>
<evidence type="ECO:0000256" key="1">
    <source>
        <dbReference type="PIRSR" id="PIRSR601310-1"/>
    </source>
</evidence>
<feature type="active site" description="Tele-AMP-histidine intermediate" evidence="1">
    <location>
        <position position="100"/>
    </location>
</feature>
<proteinExistence type="predicted"/>
<dbReference type="Gene3D" id="3.30.428.10">
    <property type="entry name" value="HIT-like"/>
    <property type="match status" value="1"/>
</dbReference>
<dbReference type="PANTHER" id="PTHR23089">
    <property type="entry name" value="HISTIDINE TRIAD HIT PROTEIN"/>
    <property type="match status" value="1"/>
</dbReference>
<evidence type="ECO:0000259" key="4">
    <source>
        <dbReference type="PROSITE" id="PS51084"/>
    </source>
</evidence>
<dbReference type="Proteomes" id="UP000231550">
    <property type="component" value="Unassembled WGS sequence"/>
</dbReference>
<dbReference type="AlphaFoldDB" id="A0A2H0KR41"/>
<evidence type="ECO:0000313" key="5">
    <source>
        <dbReference type="EMBL" id="PIQ74618.1"/>
    </source>
</evidence>
<dbReference type="EMBL" id="PCVN01000030">
    <property type="protein sequence ID" value="PIQ74618.1"/>
    <property type="molecule type" value="Genomic_DNA"/>
</dbReference>
<dbReference type="InterPro" id="IPR036265">
    <property type="entry name" value="HIT-like_sf"/>
</dbReference>
<dbReference type="GO" id="GO:0003824">
    <property type="term" value="F:catalytic activity"/>
    <property type="evidence" value="ECO:0007669"/>
    <property type="project" value="InterPro"/>
</dbReference>
<feature type="short sequence motif" description="Histidine triad motif" evidence="2 3">
    <location>
        <begin position="98"/>
        <end position="102"/>
    </location>
</feature>